<sequence>MRHPKHFARALEKTSGLRLPKEVLARLRVGLGDSPYLTERPEGFTVTASSPDFEKRAALAERIMREDRDILHVLAQ</sequence>
<evidence type="ECO:0000313" key="1">
    <source>
        <dbReference type="EMBL" id="PZO88301.1"/>
    </source>
</evidence>
<evidence type="ECO:0000313" key="2">
    <source>
        <dbReference type="Proteomes" id="UP000249066"/>
    </source>
</evidence>
<dbReference type="AlphaFoldDB" id="A0A2W5BZ10"/>
<dbReference type="EMBL" id="QFNN01000095">
    <property type="protein sequence ID" value="PZO88301.1"/>
    <property type="molecule type" value="Genomic_DNA"/>
</dbReference>
<protein>
    <submittedName>
        <fullName evidence="1">AbrB/MazE/SpoVT family DNA-binding domain-containing protein</fullName>
    </submittedName>
</protein>
<gene>
    <name evidence="1" type="ORF">DI623_12950</name>
</gene>
<keyword evidence="1" id="KW-0238">DNA-binding</keyword>
<accession>A0A2W5BZ10</accession>
<name>A0A2W5BZ10_9SPHN</name>
<comment type="caution">
    <text evidence="1">The sequence shown here is derived from an EMBL/GenBank/DDBJ whole genome shotgun (WGS) entry which is preliminary data.</text>
</comment>
<dbReference type="GO" id="GO:0003677">
    <property type="term" value="F:DNA binding"/>
    <property type="evidence" value="ECO:0007669"/>
    <property type="project" value="UniProtKB-KW"/>
</dbReference>
<proteinExistence type="predicted"/>
<dbReference type="Proteomes" id="UP000249066">
    <property type="component" value="Unassembled WGS sequence"/>
</dbReference>
<reference evidence="1 2" key="1">
    <citation type="submission" date="2017-08" db="EMBL/GenBank/DDBJ databases">
        <title>Infants hospitalized years apart are colonized by the same room-sourced microbial strains.</title>
        <authorList>
            <person name="Brooks B."/>
            <person name="Olm M.R."/>
            <person name="Firek B.A."/>
            <person name="Baker R."/>
            <person name="Thomas B.C."/>
            <person name="Morowitz M.J."/>
            <person name="Banfield J.F."/>
        </authorList>
    </citation>
    <scope>NUCLEOTIDE SEQUENCE [LARGE SCALE GENOMIC DNA]</scope>
    <source>
        <strain evidence="1">S2_018_000_R2_101</strain>
    </source>
</reference>
<organism evidence="1 2">
    <name type="scientific">Sphingomonas sanxanigenens</name>
    <dbReference type="NCBI Taxonomy" id="397260"/>
    <lineage>
        <taxon>Bacteria</taxon>
        <taxon>Pseudomonadati</taxon>
        <taxon>Pseudomonadota</taxon>
        <taxon>Alphaproteobacteria</taxon>
        <taxon>Sphingomonadales</taxon>
        <taxon>Sphingomonadaceae</taxon>
        <taxon>Sphingomonas</taxon>
    </lineage>
</organism>